<dbReference type="InterPro" id="IPR001128">
    <property type="entry name" value="Cyt_P450"/>
</dbReference>
<sequence length="392" mass="43929">MTEQRHEDWDPRAASVQKDQIRAYDDMRERCPVAWSDYQQWTLFRHADVIAVLEDHDTFSNAVSAHLSVPNGMDPPEHTPYRKVIEPYFAPEPMARFEPVCREIARGLVSQLAKGEAVDVVDALSRPFALHIQCAFMGWPERLHEPLAEWVRKNHRATLARDRDAMAAVAREFDGYITDMLETRRQAGDQAPDDVTTSLMREQVNGKPMTDDELVSLMRNWTVGELATISASVSILLNYLARHPALMADLKAAPELLPEAIDEILRMDAPLISNRRVTTREVEIGGRTIPAGEKITILWASANRDEAEFGNPDSYCPHQNAGKNLLYGAGIHVCPGAPLARMELQVFMEEFLKQIAAIDIAEGEQPVRAMFPTGGFNHLPLIFHGGQTPGTF</sequence>
<dbReference type="Pfam" id="PF00067">
    <property type="entry name" value="p450"/>
    <property type="match status" value="1"/>
</dbReference>
<organism evidence="2 3">
    <name type="scientific">Marinobacter vinifirmus</name>
    <dbReference type="NCBI Taxonomy" id="355591"/>
    <lineage>
        <taxon>Bacteria</taxon>
        <taxon>Pseudomonadati</taxon>
        <taxon>Pseudomonadota</taxon>
        <taxon>Gammaproteobacteria</taxon>
        <taxon>Pseudomonadales</taxon>
        <taxon>Marinobacteraceae</taxon>
        <taxon>Marinobacter</taxon>
    </lineage>
</organism>
<dbReference type="EMBL" id="VMRX01000013">
    <property type="protein sequence ID" value="TVT34456.1"/>
    <property type="molecule type" value="Genomic_DNA"/>
</dbReference>
<dbReference type="RefSeq" id="WP_273132883.1">
    <property type="nucleotide sequence ID" value="NZ_VMRX01000013.1"/>
</dbReference>
<dbReference type="InterPro" id="IPR002397">
    <property type="entry name" value="Cyt_P450_B"/>
</dbReference>
<dbReference type="InterPro" id="IPR036396">
    <property type="entry name" value="Cyt_P450_sf"/>
</dbReference>
<gene>
    <name evidence="2" type="ORF">FHK81_05470</name>
</gene>
<dbReference type="GO" id="GO:0020037">
    <property type="term" value="F:heme binding"/>
    <property type="evidence" value="ECO:0007669"/>
    <property type="project" value="InterPro"/>
</dbReference>
<dbReference type="SUPFAM" id="SSF48264">
    <property type="entry name" value="Cytochrome P450"/>
    <property type="match status" value="1"/>
</dbReference>
<evidence type="ECO:0000313" key="2">
    <source>
        <dbReference type="EMBL" id="TVT34456.1"/>
    </source>
</evidence>
<dbReference type="Proteomes" id="UP000319142">
    <property type="component" value="Unassembled WGS sequence"/>
</dbReference>
<comment type="caution">
    <text evidence="2">The sequence shown here is derived from an EMBL/GenBank/DDBJ whole genome shotgun (WGS) entry which is preliminary data.</text>
</comment>
<accession>A0A558BD64</accession>
<proteinExistence type="inferred from homology"/>
<dbReference type="GO" id="GO:0004497">
    <property type="term" value="F:monooxygenase activity"/>
    <property type="evidence" value="ECO:0007669"/>
    <property type="project" value="InterPro"/>
</dbReference>
<dbReference type="AlphaFoldDB" id="A0A558BD64"/>
<dbReference type="PRINTS" id="PR00359">
    <property type="entry name" value="BP450"/>
</dbReference>
<dbReference type="PANTHER" id="PTHR46696:SF6">
    <property type="entry name" value="P450, PUTATIVE (EUROFUNG)-RELATED"/>
    <property type="match status" value="1"/>
</dbReference>
<name>A0A558BD64_9GAMM</name>
<comment type="similarity">
    <text evidence="1">Belongs to the cytochrome P450 family.</text>
</comment>
<dbReference type="CDD" id="cd11079">
    <property type="entry name" value="Cyp_unk"/>
    <property type="match status" value="1"/>
</dbReference>
<reference evidence="2 3" key="1">
    <citation type="submission" date="2019-07" db="EMBL/GenBank/DDBJ databases">
        <title>The pathways for chlorine oxyanion respiration interact through the shared metabolite chlorate.</title>
        <authorList>
            <person name="Barnum T.P."/>
            <person name="Cheng Y."/>
            <person name="Hill K.A."/>
            <person name="Lucas L.N."/>
            <person name="Carlson H.K."/>
            <person name="Coates J.D."/>
        </authorList>
    </citation>
    <scope>NUCLEOTIDE SEQUENCE [LARGE SCALE GENOMIC DNA]</scope>
    <source>
        <strain evidence="2">UCB</strain>
    </source>
</reference>
<evidence type="ECO:0000313" key="3">
    <source>
        <dbReference type="Proteomes" id="UP000319142"/>
    </source>
</evidence>
<dbReference type="GO" id="GO:0016705">
    <property type="term" value="F:oxidoreductase activity, acting on paired donors, with incorporation or reduction of molecular oxygen"/>
    <property type="evidence" value="ECO:0007669"/>
    <property type="project" value="InterPro"/>
</dbReference>
<evidence type="ECO:0000256" key="1">
    <source>
        <dbReference type="ARBA" id="ARBA00010617"/>
    </source>
</evidence>
<dbReference type="Gene3D" id="1.10.630.10">
    <property type="entry name" value="Cytochrome P450"/>
    <property type="match status" value="1"/>
</dbReference>
<protein>
    <submittedName>
        <fullName evidence="2">Cytochrome P450</fullName>
    </submittedName>
</protein>
<dbReference type="PANTHER" id="PTHR46696">
    <property type="entry name" value="P450, PUTATIVE (EUROFUNG)-RELATED"/>
    <property type="match status" value="1"/>
</dbReference>
<dbReference type="GO" id="GO:0005506">
    <property type="term" value="F:iron ion binding"/>
    <property type="evidence" value="ECO:0007669"/>
    <property type="project" value="InterPro"/>
</dbReference>